<gene>
    <name evidence="2" type="ORF">GCM10020367_43410</name>
</gene>
<proteinExistence type="predicted"/>
<organism evidence="2 3">
    <name type="scientific">Streptomyces sannanensis</name>
    <dbReference type="NCBI Taxonomy" id="285536"/>
    <lineage>
        <taxon>Bacteria</taxon>
        <taxon>Bacillati</taxon>
        <taxon>Actinomycetota</taxon>
        <taxon>Actinomycetes</taxon>
        <taxon>Kitasatosporales</taxon>
        <taxon>Streptomycetaceae</taxon>
        <taxon>Streptomyces</taxon>
    </lineage>
</organism>
<accession>A0ABP6SFH0</accession>
<comment type="caution">
    <text evidence="2">The sequence shown here is derived from an EMBL/GenBank/DDBJ whole genome shotgun (WGS) entry which is preliminary data.</text>
</comment>
<reference evidence="3" key="1">
    <citation type="journal article" date="2019" name="Int. J. Syst. Evol. Microbiol.">
        <title>The Global Catalogue of Microorganisms (GCM) 10K type strain sequencing project: providing services to taxonomists for standard genome sequencing and annotation.</title>
        <authorList>
            <consortium name="The Broad Institute Genomics Platform"/>
            <consortium name="The Broad Institute Genome Sequencing Center for Infectious Disease"/>
            <person name="Wu L."/>
            <person name="Ma J."/>
        </authorList>
    </citation>
    <scope>NUCLEOTIDE SEQUENCE [LARGE SCALE GENOMIC DNA]</scope>
    <source>
        <strain evidence="3">JCM 9651</strain>
    </source>
</reference>
<keyword evidence="3" id="KW-1185">Reference proteome</keyword>
<evidence type="ECO:0000313" key="3">
    <source>
        <dbReference type="Proteomes" id="UP001499990"/>
    </source>
</evidence>
<name>A0ABP6SFH0_9ACTN</name>
<dbReference type="Proteomes" id="UP001499990">
    <property type="component" value="Unassembled WGS sequence"/>
</dbReference>
<feature type="region of interest" description="Disordered" evidence="1">
    <location>
        <begin position="151"/>
        <end position="207"/>
    </location>
</feature>
<dbReference type="EMBL" id="BAAAYL010000001">
    <property type="protein sequence ID" value="GAA3375472.1"/>
    <property type="molecule type" value="Genomic_DNA"/>
</dbReference>
<feature type="compositionally biased region" description="Low complexity" evidence="1">
    <location>
        <begin position="159"/>
        <end position="188"/>
    </location>
</feature>
<sequence>MTDRVTGVVTRVFRAPGSGRLFGSGLSRRGQEVGEVFEFGQKAGSGVLPVGDDQRFVRVHALTCDVAVTGGQVGGVSSAVTDRTAVRLTGLRLSRGWGLGVGSTGSPGGAFGSEVGEGGGVVAGAGLGSRACGSIGAGGGGLLTEQVVAYDRPTAGSQAQGRPGGRPSRPSPGWSRAAAGVASGGESSPTARREGLTTCGGPRPENL</sequence>
<evidence type="ECO:0000313" key="2">
    <source>
        <dbReference type="EMBL" id="GAA3375472.1"/>
    </source>
</evidence>
<evidence type="ECO:0000256" key="1">
    <source>
        <dbReference type="SAM" id="MobiDB-lite"/>
    </source>
</evidence>
<protein>
    <submittedName>
        <fullName evidence="2">Uncharacterized protein</fullName>
    </submittedName>
</protein>